<evidence type="ECO:0000256" key="7">
    <source>
        <dbReference type="HAMAP-Rule" id="MF_00300"/>
    </source>
</evidence>
<comment type="caution">
    <text evidence="9">The sequence shown here is derived from an EMBL/GenBank/DDBJ whole genome shotgun (WGS) entry which is preliminary data.</text>
</comment>
<dbReference type="GO" id="GO:0010181">
    <property type="term" value="F:FMN binding"/>
    <property type="evidence" value="ECO:0007669"/>
    <property type="project" value="TreeGrafter"/>
</dbReference>
<proteinExistence type="inferred from homology"/>
<evidence type="ECO:0000313" key="10">
    <source>
        <dbReference type="Proteomes" id="UP000398217"/>
    </source>
</evidence>
<evidence type="ECO:0000256" key="1">
    <source>
        <dbReference type="ARBA" id="ARBA00005044"/>
    </source>
</evidence>
<gene>
    <name evidence="7 9" type="primary">aroC</name>
    <name evidence="9" type="ORF">RCZ01_24430</name>
</gene>
<dbReference type="Pfam" id="PF01264">
    <property type="entry name" value="Chorismate_synt"/>
    <property type="match status" value="1"/>
</dbReference>
<comment type="subunit">
    <text evidence="7">Homotetramer.</text>
</comment>
<dbReference type="FunFam" id="3.60.150.10:FF:000003">
    <property type="entry name" value="Chorismate synthase"/>
    <property type="match status" value="1"/>
</dbReference>
<feature type="binding site" evidence="7">
    <location>
        <begin position="295"/>
        <end position="299"/>
    </location>
    <ligand>
        <name>FMN</name>
        <dbReference type="ChEBI" id="CHEBI:58210"/>
    </ligand>
</feature>
<dbReference type="PANTHER" id="PTHR21085">
    <property type="entry name" value="CHORISMATE SYNTHASE"/>
    <property type="match status" value="1"/>
</dbReference>
<evidence type="ECO:0000256" key="6">
    <source>
        <dbReference type="ARBA" id="ARBA00023239"/>
    </source>
</evidence>
<dbReference type="GO" id="GO:0005829">
    <property type="term" value="C:cytosol"/>
    <property type="evidence" value="ECO:0007669"/>
    <property type="project" value="TreeGrafter"/>
</dbReference>
<comment type="catalytic activity">
    <reaction evidence="7 8">
        <text>5-O-(1-carboxyvinyl)-3-phosphoshikimate = chorismate + phosphate</text>
        <dbReference type="Rhea" id="RHEA:21020"/>
        <dbReference type="ChEBI" id="CHEBI:29748"/>
        <dbReference type="ChEBI" id="CHEBI:43474"/>
        <dbReference type="ChEBI" id="CHEBI:57701"/>
        <dbReference type="EC" id="4.2.3.5"/>
    </reaction>
</comment>
<evidence type="ECO:0000256" key="3">
    <source>
        <dbReference type="ARBA" id="ARBA00013036"/>
    </source>
</evidence>
<evidence type="ECO:0000313" key="9">
    <source>
        <dbReference type="EMBL" id="GET47141.1"/>
    </source>
</evidence>
<dbReference type="HAMAP" id="MF_00300">
    <property type="entry name" value="Chorismate_synth"/>
    <property type="match status" value="1"/>
</dbReference>
<dbReference type="PROSITE" id="PS00789">
    <property type="entry name" value="CHORISMATE_SYNTHASE_3"/>
    <property type="match status" value="1"/>
</dbReference>
<evidence type="ECO:0000256" key="2">
    <source>
        <dbReference type="ARBA" id="ARBA00008014"/>
    </source>
</evidence>
<keyword evidence="6 7" id="KW-0456">Lyase</keyword>
<dbReference type="Proteomes" id="UP000398217">
    <property type="component" value="Unassembled WGS sequence"/>
</dbReference>
<dbReference type="OrthoDB" id="9771806at2"/>
<dbReference type="InterPro" id="IPR000453">
    <property type="entry name" value="Chorismate_synth"/>
</dbReference>
<keyword evidence="7" id="KW-0288">FMN</keyword>
<dbReference type="RefSeq" id="WP_155285749.1">
    <property type="nucleotide sequence ID" value="NZ_BLBC01000031.1"/>
</dbReference>
<dbReference type="GO" id="GO:0009423">
    <property type="term" value="P:chorismate biosynthetic process"/>
    <property type="evidence" value="ECO:0007669"/>
    <property type="project" value="UniProtKB-UniRule"/>
</dbReference>
<feature type="binding site" evidence="7">
    <location>
        <position position="280"/>
    </location>
    <ligand>
        <name>FMN</name>
        <dbReference type="ChEBI" id="CHEBI:58210"/>
    </ligand>
</feature>
<dbReference type="NCBIfam" id="NF003793">
    <property type="entry name" value="PRK05382.1"/>
    <property type="match status" value="1"/>
</dbReference>
<dbReference type="GO" id="GO:0008652">
    <property type="term" value="P:amino acid biosynthetic process"/>
    <property type="evidence" value="ECO:0007669"/>
    <property type="project" value="UniProtKB-KW"/>
</dbReference>
<feature type="binding site" evidence="7">
    <location>
        <begin position="239"/>
        <end position="240"/>
    </location>
    <ligand>
        <name>FMN</name>
        <dbReference type="ChEBI" id="CHEBI:58210"/>
    </ligand>
</feature>
<keyword evidence="7" id="KW-0285">Flavoprotein</keyword>
<reference evidence="10" key="1">
    <citation type="journal article" date="2020" name="Int. J. Syst. Evol. Microbiol.">
        <title>Capnocytophaga felis sp. nov. isolated from the feline oral cavity.</title>
        <authorList>
            <person name="Suzuki M."/>
            <person name="Umeda K."/>
            <person name="Kimura M."/>
            <person name="Imaoka K."/>
            <person name="Morikawa S."/>
            <person name="Maeda K."/>
        </authorList>
    </citation>
    <scope>NUCLEOTIDE SEQUENCE [LARGE SCALE GENOMIC DNA]</scope>
    <source>
        <strain evidence="10">KC07070</strain>
    </source>
</reference>
<keyword evidence="5 7" id="KW-0057">Aromatic amino acid biosynthesis</keyword>
<feature type="binding site" evidence="7">
    <location>
        <position position="48"/>
    </location>
    <ligand>
        <name>NADP(+)</name>
        <dbReference type="ChEBI" id="CHEBI:58349"/>
    </ligand>
</feature>
<comment type="similarity">
    <text evidence="2 7 8">Belongs to the chorismate synthase family.</text>
</comment>
<dbReference type="EC" id="4.2.3.5" evidence="3 7"/>
<dbReference type="PROSITE" id="PS00787">
    <property type="entry name" value="CHORISMATE_SYNTHASE_1"/>
    <property type="match status" value="1"/>
</dbReference>
<feature type="binding site" evidence="7">
    <location>
        <begin position="125"/>
        <end position="127"/>
    </location>
    <ligand>
        <name>FMN</name>
        <dbReference type="ChEBI" id="CHEBI:58210"/>
    </ligand>
</feature>
<keyword evidence="7" id="KW-0521">NADP</keyword>
<accession>A0A5M4BC51</accession>
<name>A0A5M4BC51_9FLAO</name>
<dbReference type="InterPro" id="IPR020541">
    <property type="entry name" value="Chorismate_synthase_CS"/>
</dbReference>
<protein>
    <recommendedName>
        <fullName evidence="3 7">Chorismate synthase</fullName>
        <shortName evidence="7">CS</shortName>
        <ecNumber evidence="3 7">4.2.3.5</ecNumber>
    </recommendedName>
    <alternativeName>
        <fullName evidence="7">5-enolpyruvylshikimate-3-phosphate phospholyase</fullName>
    </alternativeName>
</protein>
<dbReference type="PIRSF" id="PIRSF001456">
    <property type="entry name" value="Chorismate_synth"/>
    <property type="match status" value="1"/>
</dbReference>
<keyword evidence="4 7" id="KW-0028">Amino-acid biosynthesis</keyword>
<dbReference type="UniPathway" id="UPA00053">
    <property type="reaction ID" value="UER00090"/>
</dbReference>
<dbReference type="NCBIfam" id="TIGR00033">
    <property type="entry name" value="aroC"/>
    <property type="match status" value="1"/>
</dbReference>
<dbReference type="SUPFAM" id="SSF103263">
    <property type="entry name" value="Chorismate synthase, AroC"/>
    <property type="match status" value="1"/>
</dbReference>
<evidence type="ECO:0000256" key="4">
    <source>
        <dbReference type="ARBA" id="ARBA00022605"/>
    </source>
</evidence>
<evidence type="ECO:0000256" key="8">
    <source>
        <dbReference type="RuleBase" id="RU000605"/>
    </source>
</evidence>
<keyword evidence="7" id="KW-0274">FAD</keyword>
<dbReference type="PROSITE" id="PS00788">
    <property type="entry name" value="CHORISMATE_SYNTHASE_2"/>
    <property type="match status" value="1"/>
</dbReference>
<sequence length="354" mass="38823">MSGNTFGTIFRLTTFGESHGEALGGIIDGCPAGINIDFEAIQKELDRRKPGQSAIVTQRKEPDEVRFLSGIFEGKTTGTSIGFIIENINQKSHDYNHIKNVYRPSHADYVYEQKYGHRDYRGGGRSSARETACRVVAGAIAKQVLKDIRFSAYVSSVGELFVNKHYTELDLSLTETNPVRCPDLELASKMENYIKEIRKEGDTVGGTITCVIRNVPIGLGEPVFDRLHAQLGKAMLSINAVKGFEYGSGFEGTKQRGSQHNDLFNPDGTTQTNRSGGIQGGISNGMDIYFKVAFKPVATLMQMQSALDSDGNIVPMQGKGRHDPCVVPRAVPIVEAMAAMVILDFYLMNKTVTI</sequence>
<comment type="pathway">
    <text evidence="1 7 8">Metabolic intermediate biosynthesis; chorismate biosynthesis; chorismate from D-erythrose 4-phosphate and phosphoenolpyruvate: step 7/7.</text>
</comment>
<comment type="function">
    <text evidence="7">Catalyzes the anti-1,4-elimination of the C-3 phosphate and the C-6 proR hydrogen from 5-enolpyruvylshikimate-3-phosphate (EPSP) to yield chorismate, which is the branch point compound that serves as the starting substrate for the three terminal pathways of aromatic amino acid biosynthesis. This reaction introduces a second double bond into the aromatic ring system.</text>
</comment>
<dbReference type="GO" id="GO:0004107">
    <property type="term" value="F:chorismate synthase activity"/>
    <property type="evidence" value="ECO:0007669"/>
    <property type="project" value="UniProtKB-UniRule"/>
</dbReference>
<comment type="caution">
    <text evidence="7">Lacks conserved residue(s) required for the propagation of feature annotation.</text>
</comment>
<dbReference type="EMBL" id="BLBC01000031">
    <property type="protein sequence ID" value="GET47141.1"/>
    <property type="molecule type" value="Genomic_DNA"/>
</dbReference>
<evidence type="ECO:0000256" key="5">
    <source>
        <dbReference type="ARBA" id="ARBA00023141"/>
    </source>
</evidence>
<dbReference type="GO" id="GO:0009073">
    <property type="term" value="P:aromatic amino acid family biosynthetic process"/>
    <property type="evidence" value="ECO:0007669"/>
    <property type="project" value="UniProtKB-KW"/>
</dbReference>
<keyword evidence="10" id="KW-1185">Reference proteome</keyword>
<comment type="cofactor">
    <cofactor evidence="7 8">
        <name>FMNH2</name>
        <dbReference type="ChEBI" id="CHEBI:57618"/>
    </cofactor>
    <text evidence="7 8">Reduced FMN (FMNH(2)).</text>
</comment>
<dbReference type="PANTHER" id="PTHR21085:SF0">
    <property type="entry name" value="CHORISMATE SYNTHASE"/>
    <property type="match status" value="1"/>
</dbReference>
<feature type="binding site" evidence="7">
    <location>
        <position position="321"/>
    </location>
    <ligand>
        <name>FMN</name>
        <dbReference type="ChEBI" id="CHEBI:58210"/>
    </ligand>
</feature>
<organism evidence="9 10">
    <name type="scientific">Capnocytophaga felis</name>
    <dbReference type="NCBI Taxonomy" id="2267611"/>
    <lineage>
        <taxon>Bacteria</taxon>
        <taxon>Pseudomonadati</taxon>
        <taxon>Bacteroidota</taxon>
        <taxon>Flavobacteriia</taxon>
        <taxon>Flavobacteriales</taxon>
        <taxon>Flavobacteriaceae</taxon>
        <taxon>Capnocytophaga</taxon>
    </lineage>
</organism>
<dbReference type="Gene3D" id="3.60.150.10">
    <property type="entry name" value="Chorismate synthase AroC"/>
    <property type="match status" value="1"/>
</dbReference>
<dbReference type="AlphaFoldDB" id="A0A5M4BC51"/>
<dbReference type="InterPro" id="IPR035904">
    <property type="entry name" value="Chorismate_synth_AroC_sf"/>
</dbReference>
<dbReference type="CDD" id="cd07304">
    <property type="entry name" value="Chorismate_synthase"/>
    <property type="match status" value="1"/>
</dbReference>